<sequence length="69" mass="8275">MNIIFAFFLFTRVQPNVFAYRDQDLQDFLTRHIDQDLQDLLHENPSVYLSLIKIYEICSMKTPLFTSRC</sequence>
<dbReference type="Proteomes" id="UP000215914">
    <property type="component" value="Chromosome 15"/>
</dbReference>
<protein>
    <submittedName>
        <fullName evidence="3">Uncharacterized protein</fullName>
    </submittedName>
</protein>
<gene>
    <name evidence="3" type="ORF">HannXRQ_Chr15g0478101</name>
    <name evidence="2" type="ORF">HanXRQr2_Chr15g0689891</name>
</gene>
<reference evidence="3" key="2">
    <citation type="submission" date="2017-02" db="EMBL/GenBank/DDBJ databases">
        <title>Sunflower complete genome.</title>
        <authorList>
            <person name="Langlade N."/>
            <person name="Munos S."/>
        </authorList>
    </citation>
    <scope>NUCLEOTIDE SEQUENCE [LARGE SCALE GENOMIC DNA]</scope>
    <source>
        <tissue evidence="3">Leaves</tissue>
    </source>
</reference>
<dbReference type="EMBL" id="MNCJ02000330">
    <property type="protein sequence ID" value="KAF5764254.1"/>
    <property type="molecule type" value="Genomic_DNA"/>
</dbReference>
<evidence type="ECO:0000313" key="3">
    <source>
        <dbReference type="EMBL" id="OTF94985.1"/>
    </source>
</evidence>
<name>A0A251S9N8_HELAN</name>
<evidence type="ECO:0000256" key="1">
    <source>
        <dbReference type="SAM" id="SignalP"/>
    </source>
</evidence>
<evidence type="ECO:0000313" key="4">
    <source>
        <dbReference type="Proteomes" id="UP000215914"/>
    </source>
</evidence>
<keyword evidence="1" id="KW-0732">Signal</keyword>
<reference evidence="2" key="3">
    <citation type="submission" date="2020-06" db="EMBL/GenBank/DDBJ databases">
        <title>Helianthus annuus Genome sequencing and assembly Release 2.</title>
        <authorList>
            <person name="Gouzy J."/>
            <person name="Langlade N."/>
            <person name="Munos S."/>
        </authorList>
    </citation>
    <scope>NUCLEOTIDE SEQUENCE</scope>
    <source>
        <tissue evidence="2">Leaves</tissue>
    </source>
</reference>
<dbReference type="EMBL" id="CM007904">
    <property type="protein sequence ID" value="OTF94985.1"/>
    <property type="molecule type" value="Genomic_DNA"/>
</dbReference>
<evidence type="ECO:0000313" key="2">
    <source>
        <dbReference type="EMBL" id="KAF5764254.1"/>
    </source>
</evidence>
<dbReference type="InParanoid" id="A0A251S9N8"/>
<dbReference type="Gramene" id="mRNA:HanXRQr2_Chr15g0689891">
    <property type="protein sequence ID" value="mRNA:HanXRQr2_Chr15g0689891"/>
    <property type="gene ID" value="HanXRQr2_Chr15g0689891"/>
</dbReference>
<reference evidence="2 4" key="1">
    <citation type="journal article" date="2017" name="Nature">
        <title>The sunflower genome provides insights into oil metabolism, flowering and Asterid evolution.</title>
        <authorList>
            <person name="Badouin H."/>
            <person name="Gouzy J."/>
            <person name="Grassa C.J."/>
            <person name="Murat F."/>
            <person name="Staton S.E."/>
            <person name="Cottret L."/>
            <person name="Lelandais-Briere C."/>
            <person name="Owens G.L."/>
            <person name="Carrere S."/>
            <person name="Mayjonade B."/>
            <person name="Legrand L."/>
            <person name="Gill N."/>
            <person name="Kane N.C."/>
            <person name="Bowers J.E."/>
            <person name="Hubner S."/>
            <person name="Bellec A."/>
            <person name="Berard A."/>
            <person name="Berges H."/>
            <person name="Blanchet N."/>
            <person name="Boniface M.C."/>
            <person name="Brunel D."/>
            <person name="Catrice O."/>
            <person name="Chaidir N."/>
            <person name="Claudel C."/>
            <person name="Donnadieu C."/>
            <person name="Faraut T."/>
            <person name="Fievet G."/>
            <person name="Helmstetter N."/>
            <person name="King M."/>
            <person name="Knapp S.J."/>
            <person name="Lai Z."/>
            <person name="Le Paslier M.C."/>
            <person name="Lippi Y."/>
            <person name="Lorenzon L."/>
            <person name="Mandel J.R."/>
            <person name="Marage G."/>
            <person name="Marchand G."/>
            <person name="Marquand E."/>
            <person name="Bret-Mestries E."/>
            <person name="Morien E."/>
            <person name="Nambeesan S."/>
            <person name="Nguyen T."/>
            <person name="Pegot-Espagnet P."/>
            <person name="Pouilly N."/>
            <person name="Raftis F."/>
            <person name="Sallet E."/>
            <person name="Schiex T."/>
            <person name="Thomas J."/>
            <person name="Vandecasteele C."/>
            <person name="Vares D."/>
            <person name="Vear F."/>
            <person name="Vautrin S."/>
            <person name="Crespi M."/>
            <person name="Mangin B."/>
            <person name="Burke J.M."/>
            <person name="Salse J."/>
            <person name="Munos S."/>
            <person name="Vincourt P."/>
            <person name="Rieseberg L.H."/>
            <person name="Langlade N.B."/>
        </authorList>
    </citation>
    <scope>NUCLEOTIDE SEQUENCE [LARGE SCALE GENOMIC DNA]</scope>
    <source>
        <strain evidence="4">cv. SF193</strain>
        <tissue evidence="2">Leaves</tissue>
    </source>
</reference>
<feature type="chain" id="PRO_5041059571" evidence="1">
    <location>
        <begin position="20"/>
        <end position="69"/>
    </location>
</feature>
<proteinExistence type="predicted"/>
<organism evidence="3 4">
    <name type="scientific">Helianthus annuus</name>
    <name type="common">Common sunflower</name>
    <dbReference type="NCBI Taxonomy" id="4232"/>
    <lineage>
        <taxon>Eukaryota</taxon>
        <taxon>Viridiplantae</taxon>
        <taxon>Streptophyta</taxon>
        <taxon>Embryophyta</taxon>
        <taxon>Tracheophyta</taxon>
        <taxon>Spermatophyta</taxon>
        <taxon>Magnoliopsida</taxon>
        <taxon>eudicotyledons</taxon>
        <taxon>Gunneridae</taxon>
        <taxon>Pentapetalae</taxon>
        <taxon>asterids</taxon>
        <taxon>campanulids</taxon>
        <taxon>Asterales</taxon>
        <taxon>Asteraceae</taxon>
        <taxon>Asteroideae</taxon>
        <taxon>Heliantheae alliance</taxon>
        <taxon>Heliantheae</taxon>
        <taxon>Helianthus</taxon>
    </lineage>
</organism>
<accession>A0A251S9N8</accession>
<keyword evidence="4" id="KW-1185">Reference proteome</keyword>
<feature type="signal peptide" evidence="1">
    <location>
        <begin position="1"/>
        <end position="19"/>
    </location>
</feature>
<dbReference type="AlphaFoldDB" id="A0A251S9N8"/>